<dbReference type="InterPro" id="IPR036873">
    <property type="entry name" value="Rhodanese-like_dom_sf"/>
</dbReference>
<dbReference type="PROSITE" id="PS00380">
    <property type="entry name" value="RHODANESE_1"/>
    <property type="match status" value="1"/>
</dbReference>
<evidence type="ECO:0000313" key="5">
    <source>
        <dbReference type="Proteomes" id="UP000630594"/>
    </source>
</evidence>
<dbReference type="KEGG" id="ndp:E2C04_12440"/>
<dbReference type="Proteomes" id="UP000630594">
    <property type="component" value="Unassembled WGS sequence"/>
</dbReference>
<feature type="domain" description="Rhodanese" evidence="1">
    <location>
        <begin position="14"/>
        <end position="101"/>
    </location>
</feature>
<reference evidence="5" key="3">
    <citation type="journal article" date="2019" name="Int. J. Syst. Evol. Microbiol.">
        <title>The Global Catalogue of Microorganisms (GCM) 10K type strain sequencing project: providing services to taxonomists for standard genome sequencing and annotation.</title>
        <authorList>
            <consortium name="The Broad Institute Genomics Platform"/>
            <consortium name="The Broad Institute Genome Sequencing Center for Infectious Disease"/>
            <person name="Wu L."/>
            <person name="Ma J."/>
        </authorList>
    </citation>
    <scope>NUCLEOTIDE SEQUENCE [LARGE SCALE GENOMIC DNA]</scope>
    <source>
        <strain evidence="5">CCM 7403</strain>
    </source>
</reference>
<dbReference type="GO" id="GO:0004792">
    <property type="term" value="F:thiosulfate-cyanide sulfurtransferase activity"/>
    <property type="evidence" value="ECO:0007669"/>
    <property type="project" value="InterPro"/>
</dbReference>
<dbReference type="CDD" id="cd00158">
    <property type="entry name" value="RHOD"/>
    <property type="match status" value="1"/>
</dbReference>
<reference evidence="3" key="4">
    <citation type="submission" date="2019-03" db="EMBL/GenBank/DDBJ databases">
        <authorList>
            <person name="Huang Y."/>
        </authorList>
    </citation>
    <scope>NUCLEOTIDE SEQUENCE</scope>
    <source>
        <strain evidence="3">JCM 16608</strain>
    </source>
</reference>
<dbReference type="SUPFAM" id="SSF52821">
    <property type="entry name" value="Rhodanese/Cell cycle control phosphatase"/>
    <property type="match status" value="1"/>
</dbReference>
<evidence type="ECO:0000313" key="3">
    <source>
        <dbReference type="EMBL" id="QCC77790.1"/>
    </source>
</evidence>
<sequence>MKSEIDIARAAQVHAEGALFVDVREVQEYREGHVPGATNLPMSRLMTRLDELDRTRPVHVICASGGRSSAMADVMRAAGIDAVDVLGGTIAWARAGHPLETGQG</sequence>
<dbReference type="Gene3D" id="3.40.250.10">
    <property type="entry name" value="Rhodanese-like domain"/>
    <property type="match status" value="1"/>
</dbReference>
<accession>A0A4P7UCC2</accession>
<dbReference type="EMBL" id="BMCK01000005">
    <property type="protein sequence ID" value="GGD28343.1"/>
    <property type="molecule type" value="Genomic_DNA"/>
</dbReference>
<reference evidence="2" key="2">
    <citation type="journal article" date="2014" name="Int. J. Syst. Evol. Microbiol.">
        <title>Complete genome of a new Firmicutes species belonging to the dominant human colonic microbiota ('Ruminococcus bicirculans') reveals two chromosomes and a selective capacity to utilize plant glucans.</title>
        <authorList>
            <consortium name="NISC Comparative Sequencing Program"/>
            <person name="Wegmann U."/>
            <person name="Louis P."/>
            <person name="Goesmann A."/>
            <person name="Henrissat B."/>
            <person name="Duncan S.H."/>
            <person name="Flint H.J."/>
        </authorList>
    </citation>
    <scope>NUCLEOTIDE SEQUENCE</scope>
    <source>
        <strain evidence="2">CCM 7403</strain>
    </source>
</reference>
<name>A0A4P7UCC2_9ACTN</name>
<evidence type="ECO:0000313" key="2">
    <source>
        <dbReference type="EMBL" id="GGD28343.1"/>
    </source>
</evidence>
<protein>
    <submittedName>
        <fullName evidence="3">Rhodanese-like domain-containing protein</fullName>
    </submittedName>
</protein>
<dbReference type="Proteomes" id="UP000297025">
    <property type="component" value="Chromosome"/>
</dbReference>
<dbReference type="Pfam" id="PF00581">
    <property type="entry name" value="Rhodanese"/>
    <property type="match status" value="1"/>
</dbReference>
<evidence type="ECO:0000313" key="4">
    <source>
        <dbReference type="Proteomes" id="UP000297025"/>
    </source>
</evidence>
<dbReference type="OrthoDB" id="9800872at2"/>
<gene>
    <name evidence="3" type="ORF">E2C04_12440</name>
    <name evidence="2" type="ORF">GCM10007231_29850</name>
</gene>
<organism evidence="3 4">
    <name type="scientific">Nocardioides daphniae</name>
    <dbReference type="NCBI Taxonomy" id="402297"/>
    <lineage>
        <taxon>Bacteria</taxon>
        <taxon>Bacillati</taxon>
        <taxon>Actinomycetota</taxon>
        <taxon>Actinomycetes</taxon>
        <taxon>Propionibacteriales</taxon>
        <taxon>Nocardioidaceae</taxon>
        <taxon>Nocardioides</taxon>
    </lineage>
</organism>
<dbReference type="InterPro" id="IPR001763">
    <property type="entry name" value="Rhodanese-like_dom"/>
</dbReference>
<dbReference type="PANTHER" id="PTHR43031:SF1">
    <property type="entry name" value="PYRIDINE NUCLEOTIDE-DISULPHIDE OXIDOREDUCTASE"/>
    <property type="match status" value="1"/>
</dbReference>
<proteinExistence type="predicted"/>
<reference evidence="2" key="5">
    <citation type="submission" date="2024-05" db="EMBL/GenBank/DDBJ databases">
        <authorList>
            <person name="Sun Q."/>
            <person name="Sedlacek I."/>
        </authorList>
    </citation>
    <scope>NUCLEOTIDE SEQUENCE</scope>
    <source>
        <strain evidence="2">CCM 7403</strain>
    </source>
</reference>
<dbReference type="PROSITE" id="PS50206">
    <property type="entry name" value="RHODANESE_3"/>
    <property type="match status" value="1"/>
</dbReference>
<dbReference type="EMBL" id="CP038462">
    <property type="protein sequence ID" value="QCC77790.1"/>
    <property type="molecule type" value="Genomic_DNA"/>
</dbReference>
<dbReference type="RefSeq" id="WP_135832833.1">
    <property type="nucleotide sequence ID" value="NZ_BMCK01000005.1"/>
</dbReference>
<keyword evidence="5" id="KW-1185">Reference proteome</keyword>
<reference evidence="3 4" key="1">
    <citation type="journal article" date="2008" name="Int. J. Syst. Evol. Microbiol.">
        <title>Nocardioides daphniae sp. nov., isolated from Daphnia cucullata (Crustacea: Cladocera).</title>
        <authorList>
            <person name="Toth E.M."/>
            <person name="Keki Z."/>
            <person name="Homonnay Z.G."/>
            <person name="Borsodi A.K."/>
            <person name="Marialigeti K."/>
            <person name="Schumann P."/>
        </authorList>
    </citation>
    <scope>NUCLEOTIDE SEQUENCE [LARGE SCALE GENOMIC DNA]</scope>
    <source>
        <strain evidence="3 4">JCM 16608</strain>
    </source>
</reference>
<dbReference type="SMART" id="SM00450">
    <property type="entry name" value="RHOD"/>
    <property type="match status" value="1"/>
</dbReference>
<evidence type="ECO:0000259" key="1">
    <source>
        <dbReference type="PROSITE" id="PS50206"/>
    </source>
</evidence>
<dbReference type="AlphaFoldDB" id="A0A4P7UCC2"/>
<dbReference type="InterPro" id="IPR001307">
    <property type="entry name" value="Thiosulphate_STrfase_CS"/>
</dbReference>
<dbReference type="InterPro" id="IPR050229">
    <property type="entry name" value="GlpE_sulfurtransferase"/>
</dbReference>
<dbReference type="PANTHER" id="PTHR43031">
    <property type="entry name" value="FAD-DEPENDENT OXIDOREDUCTASE"/>
    <property type="match status" value="1"/>
</dbReference>